<sequence length="214" mass="24229">MTTLFPTTVDSDRLRFDPLHDAVAPLDLYEYHRSGEMDAVMRSLGETPHATPRATLDDITESREAWTAGERATYAITLRATEEFVGVAELWVEWEQRKTSFGIWLREPFWGRGYSAERAGAMAYVAFEPLDLELVSVGHEPDNERSKRSIERYVETYGGQYDGIVRNALPAGAVGGPRDLRTYTISQEQWRENVSDEERSTIRTGFEPTGESAD</sequence>
<dbReference type="AlphaFoldDB" id="A0ABD6B0S0"/>
<dbReference type="Pfam" id="PF13302">
    <property type="entry name" value="Acetyltransf_3"/>
    <property type="match status" value="1"/>
</dbReference>
<feature type="compositionally biased region" description="Basic and acidic residues" evidence="1">
    <location>
        <begin position="189"/>
        <end position="201"/>
    </location>
</feature>
<protein>
    <submittedName>
        <fullName evidence="3">GNAT family N-acetyltransferase</fullName>
        <ecNumber evidence="3">2.3.-.-</ecNumber>
    </submittedName>
</protein>
<dbReference type="Proteomes" id="UP001597187">
    <property type="component" value="Unassembled WGS sequence"/>
</dbReference>
<keyword evidence="3" id="KW-0808">Transferase</keyword>
<keyword evidence="4" id="KW-1185">Reference proteome</keyword>
<evidence type="ECO:0000313" key="3">
    <source>
        <dbReference type="EMBL" id="MFD1515427.1"/>
    </source>
</evidence>
<dbReference type="EC" id="2.3.-.-" evidence="3"/>
<proteinExistence type="predicted"/>
<dbReference type="Gene3D" id="3.40.630.30">
    <property type="match status" value="1"/>
</dbReference>
<feature type="region of interest" description="Disordered" evidence="1">
    <location>
        <begin position="189"/>
        <end position="214"/>
    </location>
</feature>
<dbReference type="PANTHER" id="PTHR43441:SF11">
    <property type="entry name" value="RIBOSOMAL-PROTEIN-SERINE ACETYLTRANSFERASE"/>
    <property type="match status" value="1"/>
</dbReference>
<dbReference type="InterPro" id="IPR000182">
    <property type="entry name" value="GNAT_dom"/>
</dbReference>
<dbReference type="RefSeq" id="WP_250875342.1">
    <property type="nucleotide sequence ID" value="NZ_JALXFV010000008.1"/>
</dbReference>
<dbReference type="InterPro" id="IPR016181">
    <property type="entry name" value="Acyl_CoA_acyltransferase"/>
</dbReference>
<dbReference type="GO" id="GO:0016746">
    <property type="term" value="F:acyltransferase activity"/>
    <property type="evidence" value="ECO:0007669"/>
    <property type="project" value="UniProtKB-KW"/>
</dbReference>
<evidence type="ECO:0000259" key="2">
    <source>
        <dbReference type="Pfam" id="PF13302"/>
    </source>
</evidence>
<name>A0ABD6B0S0_9EURY</name>
<reference evidence="3 4" key="1">
    <citation type="journal article" date="2019" name="Int. J. Syst. Evol. Microbiol.">
        <title>The Global Catalogue of Microorganisms (GCM) 10K type strain sequencing project: providing services to taxonomists for standard genome sequencing and annotation.</title>
        <authorList>
            <consortium name="The Broad Institute Genomics Platform"/>
            <consortium name="The Broad Institute Genome Sequencing Center for Infectious Disease"/>
            <person name="Wu L."/>
            <person name="Ma J."/>
        </authorList>
    </citation>
    <scope>NUCLEOTIDE SEQUENCE [LARGE SCALE GENOMIC DNA]</scope>
    <source>
        <strain evidence="3 4">CGMCC 1.12563</strain>
    </source>
</reference>
<comment type="caution">
    <text evidence="3">The sequence shown here is derived from an EMBL/GenBank/DDBJ whole genome shotgun (WGS) entry which is preliminary data.</text>
</comment>
<dbReference type="InterPro" id="IPR051908">
    <property type="entry name" value="Ribosomal_N-acetyltransferase"/>
</dbReference>
<organism evidence="3 4">
    <name type="scientific">Halomarina rubra</name>
    <dbReference type="NCBI Taxonomy" id="2071873"/>
    <lineage>
        <taxon>Archaea</taxon>
        <taxon>Methanobacteriati</taxon>
        <taxon>Methanobacteriota</taxon>
        <taxon>Stenosarchaea group</taxon>
        <taxon>Halobacteria</taxon>
        <taxon>Halobacteriales</taxon>
        <taxon>Natronomonadaceae</taxon>
        <taxon>Halomarina</taxon>
    </lineage>
</organism>
<keyword evidence="3" id="KW-0012">Acyltransferase</keyword>
<feature type="domain" description="N-acetyltransferase" evidence="2">
    <location>
        <begin position="26"/>
        <end position="152"/>
    </location>
</feature>
<dbReference type="PANTHER" id="PTHR43441">
    <property type="entry name" value="RIBOSOMAL-PROTEIN-SERINE ACETYLTRANSFERASE"/>
    <property type="match status" value="1"/>
</dbReference>
<evidence type="ECO:0000313" key="4">
    <source>
        <dbReference type="Proteomes" id="UP001597187"/>
    </source>
</evidence>
<gene>
    <name evidence="3" type="ORF">ACFSBT_19275</name>
</gene>
<dbReference type="EMBL" id="JBHUDC010000008">
    <property type="protein sequence ID" value="MFD1515427.1"/>
    <property type="molecule type" value="Genomic_DNA"/>
</dbReference>
<evidence type="ECO:0000256" key="1">
    <source>
        <dbReference type="SAM" id="MobiDB-lite"/>
    </source>
</evidence>
<dbReference type="SUPFAM" id="SSF55729">
    <property type="entry name" value="Acyl-CoA N-acyltransferases (Nat)"/>
    <property type="match status" value="1"/>
</dbReference>
<accession>A0ABD6B0S0</accession>